<evidence type="ECO:0000256" key="1">
    <source>
        <dbReference type="ARBA" id="ARBA00004123"/>
    </source>
</evidence>
<evidence type="ECO:0000256" key="3">
    <source>
        <dbReference type="ARBA" id="ARBA00023242"/>
    </source>
</evidence>
<dbReference type="PANTHER" id="PTHR10015:SF206">
    <property type="entry name" value="HSF-TYPE DNA-BINDING DOMAIN-CONTAINING PROTEIN"/>
    <property type="match status" value="1"/>
</dbReference>
<dbReference type="GO" id="GO:0003677">
    <property type="term" value="F:DNA binding"/>
    <property type="evidence" value="ECO:0007669"/>
    <property type="project" value="UniProtKB-KW"/>
</dbReference>
<dbReference type="InterPro" id="IPR036390">
    <property type="entry name" value="WH_DNA-bd_sf"/>
</dbReference>
<feature type="compositionally biased region" description="Low complexity" evidence="5">
    <location>
        <begin position="56"/>
        <end position="70"/>
    </location>
</feature>
<feature type="domain" description="HSF-type DNA-binding" evidence="6">
    <location>
        <begin position="503"/>
        <end position="605"/>
    </location>
</feature>
<dbReference type="InterPro" id="IPR036388">
    <property type="entry name" value="WH-like_DNA-bd_sf"/>
</dbReference>
<comment type="subcellular location">
    <subcellularLocation>
        <location evidence="1">Nucleus</location>
    </subcellularLocation>
</comment>
<dbReference type="AlphaFoldDB" id="A0ABD3NE11"/>
<dbReference type="GO" id="GO:0005634">
    <property type="term" value="C:nucleus"/>
    <property type="evidence" value="ECO:0007669"/>
    <property type="project" value="UniProtKB-SubCell"/>
</dbReference>
<gene>
    <name evidence="7" type="ORF">ACHAWO_008137</name>
</gene>
<feature type="compositionally biased region" description="Polar residues" evidence="5">
    <location>
        <begin position="413"/>
        <end position="456"/>
    </location>
</feature>
<comment type="caution">
    <text evidence="7">The sequence shown here is derived from an EMBL/GenBank/DDBJ whole genome shotgun (WGS) entry which is preliminary data.</text>
</comment>
<evidence type="ECO:0000313" key="7">
    <source>
        <dbReference type="EMBL" id="KAL3774310.1"/>
    </source>
</evidence>
<protein>
    <recommendedName>
        <fullName evidence="6">HSF-type DNA-binding domain-containing protein</fullName>
    </recommendedName>
</protein>
<dbReference type="SMART" id="SM00415">
    <property type="entry name" value="HSF"/>
    <property type="match status" value="1"/>
</dbReference>
<dbReference type="EMBL" id="JALLPJ020001200">
    <property type="protein sequence ID" value="KAL3774310.1"/>
    <property type="molecule type" value="Genomic_DNA"/>
</dbReference>
<keyword evidence="8" id="KW-1185">Reference proteome</keyword>
<keyword evidence="3" id="KW-0539">Nucleus</keyword>
<reference evidence="7 8" key="1">
    <citation type="submission" date="2024-10" db="EMBL/GenBank/DDBJ databases">
        <title>Updated reference genomes for cyclostephanoid diatoms.</title>
        <authorList>
            <person name="Roberts W.R."/>
            <person name="Alverson A.J."/>
        </authorList>
    </citation>
    <scope>NUCLEOTIDE SEQUENCE [LARGE SCALE GENOMIC DNA]</scope>
    <source>
        <strain evidence="7 8">AJA010-31</strain>
    </source>
</reference>
<dbReference type="Gene3D" id="1.10.10.10">
    <property type="entry name" value="Winged helix-like DNA-binding domain superfamily/Winged helix DNA-binding domain"/>
    <property type="match status" value="1"/>
</dbReference>
<keyword evidence="2" id="KW-0238">DNA-binding</keyword>
<dbReference type="PANTHER" id="PTHR10015">
    <property type="entry name" value="HEAT SHOCK TRANSCRIPTION FACTOR"/>
    <property type="match status" value="1"/>
</dbReference>
<dbReference type="FunFam" id="1.10.10.10:FF:000479">
    <property type="entry name" value="Predicted protein"/>
    <property type="match status" value="1"/>
</dbReference>
<proteinExistence type="inferred from homology"/>
<dbReference type="Pfam" id="PF00447">
    <property type="entry name" value="HSF_DNA-bind"/>
    <property type="match status" value="1"/>
</dbReference>
<comment type="similarity">
    <text evidence="4">Belongs to the HSF family.</text>
</comment>
<sequence length="688" mass="74433">MMSACVPSRDGKERHERYKSEMKMTVYSEELAGKAGSSLEDQEDKKPPGDVQHQEASSSTAPTLTSPLASTGQATDLCSMSLEQIDHLSNILQQQRKYLMIQQLVNSGSSPAEEETKPPGSVQQRVASPSTLAAATGVTGQATDSGSMRLEQIAQVSSMLQQQKYLMLRGQLGNSVTLYEARLGLARAAFPGVYGLGNPFGMMPALRQSGSLMNQAMVSAQDDRILALLETRNSDQDDHIRAIIETRNSMRVLQAAQEERRQLLLALAMQQDGSVGSNEHLASRQPQLQLGGGLLAPAITHRLQVANQSRVAAPGMTATQPPIATKATNQTQSLAARAPSSSTGQNRVSVDKALAAAESLVNISQVATNQTQTLATRPHPTSIIQNRARATHNKALAAAAVSFSNLPQAANQSQVSTSATQPPTSNIINQTKTSSNVTSQTQSLAAHPPSYSTGQNRAKVRRDNTLTAAAESVANLPQAANQSQVSVSATQPPTLKKSTNQTQSSYFFPRKLYNLLETIGESSTTGDEPCISWLPHGRAFIIRNEGVFVSKVVPEYFKQTKMRSFVRQLLLWGFTRILCGPDRGAWFHQLFIRGELSKLAFIKRTAVKRVKNPGPVKYDGLLTFHAMPPVGMQRPAHQPCNSTGQNRVKVSQVTNQSQMVPASAALHPSSNLANQRPWWMAAYPPTNS</sequence>
<name>A0ABD3NE11_9STRA</name>
<accession>A0ABD3NE11</accession>
<evidence type="ECO:0000256" key="4">
    <source>
        <dbReference type="RuleBase" id="RU004020"/>
    </source>
</evidence>
<evidence type="ECO:0000256" key="5">
    <source>
        <dbReference type="SAM" id="MobiDB-lite"/>
    </source>
</evidence>
<feature type="region of interest" description="Disordered" evidence="5">
    <location>
        <begin position="413"/>
        <end position="459"/>
    </location>
</feature>
<feature type="compositionally biased region" description="Polar residues" evidence="5">
    <location>
        <begin position="478"/>
        <end position="500"/>
    </location>
</feature>
<feature type="region of interest" description="Disordered" evidence="5">
    <location>
        <begin position="1"/>
        <end position="70"/>
    </location>
</feature>
<evidence type="ECO:0000313" key="8">
    <source>
        <dbReference type="Proteomes" id="UP001530400"/>
    </source>
</evidence>
<dbReference type="SUPFAM" id="SSF46785">
    <property type="entry name" value="Winged helix' DNA-binding domain"/>
    <property type="match status" value="1"/>
</dbReference>
<dbReference type="InterPro" id="IPR000232">
    <property type="entry name" value="HSF_DNA-bd"/>
</dbReference>
<feature type="compositionally biased region" description="Basic and acidic residues" evidence="5">
    <location>
        <begin position="9"/>
        <end position="22"/>
    </location>
</feature>
<evidence type="ECO:0000256" key="2">
    <source>
        <dbReference type="ARBA" id="ARBA00023125"/>
    </source>
</evidence>
<organism evidence="7 8">
    <name type="scientific">Cyclotella atomus</name>
    <dbReference type="NCBI Taxonomy" id="382360"/>
    <lineage>
        <taxon>Eukaryota</taxon>
        <taxon>Sar</taxon>
        <taxon>Stramenopiles</taxon>
        <taxon>Ochrophyta</taxon>
        <taxon>Bacillariophyta</taxon>
        <taxon>Coscinodiscophyceae</taxon>
        <taxon>Thalassiosirophycidae</taxon>
        <taxon>Stephanodiscales</taxon>
        <taxon>Stephanodiscaceae</taxon>
        <taxon>Cyclotella</taxon>
    </lineage>
</organism>
<evidence type="ECO:0000259" key="6">
    <source>
        <dbReference type="SMART" id="SM00415"/>
    </source>
</evidence>
<dbReference type="Proteomes" id="UP001530400">
    <property type="component" value="Unassembled WGS sequence"/>
</dbReference>
<feature type="region of interest" description="Disordered" evidence="5">
    <location>
        <begin position="477"/>
        <end position="500"/>
    </location>
</feature>